<dbReference type="EMBL" id="BAFN01000001">
    <property type="protein sequence ID" value="GAN34497.1"/>
    <property type="molecule type" value="Genomic_DNA"/>
</dbReference>
<comment type="caution">
    <text evidence="2">The sequence shown here is derived from an EMBL/GenBank/DDBJ whole genome shotgun (WGS) entry which is preliminary data.</text>
</comment>
<evidence type="ECO:0000313" key="3">
    <source>
        <dbReference type="Proteomes" id="UP000032309"/>
    </source>
</evidence>
<dbReference type="SUPFAM" id="SSF141371">
    <property type="entry name" value="PilZ domain-like"/>
    <property type="match status" value="1"/>
</dbReference>
<protein>
    <recommendedName>
        <fullName evidence="1">PilZ domain-containing protein</fullName>
    </recommendedName>
</protein>
<accession>A0ABQ0K178</accession>
<keyword evidence="3" id="KW-1185">Reference proteome</keyword>
<dbReference type="Gene3D" id="2.40.10.220">
    <property type="entry name" value="predicted glycosyltransferase like domains"/>
    <property type="match status" value="1"/>
</dbReference>
<gene>
    <name evidence="2" type="ORF">BROSI_A3034</name>
</gene>
<reference evidence="3" key="1">
    <citation type="journal article" date="2015" name="Genome Announc.">
        <title>Draft Genome Sequence of an Anaerobic Ammonium-Oxidizing Bacterium, "Candidatus Brocadia sinica".</title>
        <authorList>
            <person name="Oshiki M."/>
            <person name="Shinyako-Hata K."/>
            <person name="Satoh H."/>
            <person name="Okabe S."/>
        </authorList>
    </citation>
    <scope>NUCLEOTIDE SEQUENCE [LARGE SCALE GENOMIC DNA]</scope>
    <source>
        <strain evidence="3">JPN1</strain>
    </source>
</reference>
<proteinExistence type="predicted"/>
<dbReference type="Proteomes" id="UP000032309">
    <property type="component" value="Unassembled WGS sequence"/>
</dbReference>
<feature type="domain" description="PilZ" evidence="1">
    <location>
        <begin position="9"/>
        <end position="108"/>
    </location>
</feature>
<dbReference type="InterPro" id="IPR009875">
    <property type="entry name" value="PilZ_domain"/>
</dbReference>
<dbReference type="Pfam" id="PF07238">
    <property type="entry name" value="PilZ"/>
    <property type="match status" value="1"/>
</dbReference>
<organism evidence="2 3">
    <name type="scientific">Candidatus Brocadia sinica JPN1</name>
    <dbReference type="NCBI Taxonomy" id="1197129"/>
    <lineage>
        <taxon>Bacteria</taxon>
        <taxon>Pseudomonadati</taxon>
        <taxon>Planctomycetota</taxon>
        <taxon>Candidatus Brocadiia</taxon>
        <taxon>Candidatus Brocadiales</taxon>
        <taxon>Candidatus Brocadiaceae</taxon>
        <taxon>Candidatus Brocadia</taxon>
    </lineage>
</organism>
<dbReference type="RefSeq" id="WP_052564498.1">
    <property type="nucleotide sequence ID" value="NZ_BAFN01000001.1"/>
</dbReference>
<evidence type="ECO:0000313" key="2">
    <source>
        <dbReference type="EMBL" id="GAN34497.1"/>
    </source>
</evidence>
<sequence>MTEREAGQNRRQYPRLNAPIYCRPARLTSPRSPLINIGLGGIRVYSDRTFKVGERLEVELFLPDNTSMTCNVKVVWLNPLDGSTAKYDVGLQFLEVESNDLRRLAGILKQNA</sequence>
<name>A0ABQ0K178_9BACT</name>
<evidence type="ECO:0000259" key="1">
    <source>
        <dbReference type="Pfam" id="PF07238"/>
    </source>
</evidence>